<dbReference type="Proteomes" id="UP000005207">
    <property type="component" value="Linkage group LG10"/>
</dbReference>
<dbReference type="Pfam" id="PF13853">
    <property type="entry name" value="7tm_4"/>
    <property type="match status" value="1"/>
</dbReference>
<reference evidence="8" key="3">
    <citation type="submission" date="2025-09" db="UniProtKB">
        <authorList>
            <consortium name="Ensembl"/>
        </authorList>
    </citation>
    <scope>IDENTIFICATION</scope>
</reference>
<protein>
    <recommendedName>
        <fullName evidence="7">G-protein coupled receptors family 1 profile domain-containing protein</fullName>
    </recommendedName>
</protein>
<keyword evidence="3 6" id="KW-1133">Transmembrane helix</keyword>
<dbReference type="Gene3D" id="1.20.1070.10">
    <property type="entry name" value="Rhodopsin 7-helix transmembrane proteins"/>
    <property type="match status" value="1"/>
</dbReference>
<feature type="transmembrane region" description="Helical" evidence="6">
    <location>
        <begin position="140"/>
        <end position="160"/>
    </location>
</feature>
<evidence type="ECO:0000259" key="7">
    <source>
        <dbReference type="PROSITE" id="PS50262"/>
    </source>
</evidence>
<dbReference type="OMA" id="NTTIMQV"/>
<dbReference type="PANTHER" id="PTHR26451:SF889">
    <property type="entry name" value="OLFACTORY RECEPTOR 2A12-LIKE"/>
    <property type="match status" value="1"/>
</dbReference>
<evidence type="ECO:0000313" key="8">
    <source>
        <dbReference type="Ensembl" id="ENSONIP00000064735.1"/>
    </source>
</evidence>
<dbReference type="AlphaFoldDB" id="A0A669DV86"/>
<feature type="domain" description="G-protein coupled receptors family 1 profile" evidence="7">
    <location>
        <begin position="1"/>
        <end position="157"/>
    </location>
</feature>
<keyword evidence="2 6" id="KW-0812">Transmembrane</keyword>
<evidence type="ECO:0000256" key="4">
    <source>
        <dbReference type="ARBA" id="ARBA00023136"/>
    </source>
</evidence>
<reference evidence="9" key="1">
    <citation type="submission" date="2012-01" db="EMBL/GenBank/DDBJ databases">
        <title>The Genome Sequence of Oreochromis niloticus (Nile Tilapia).</title>
        <authorList>
            <consortium name="Broad Institute Genome Assembly Team"/>
            <consortium name="Broad Institute Sequencing Platform"/>
            <person name="Di Palma F."/>
            <person name="Johnson J."/>
            <person name="Lander E.S."/>
            <person name="Lindblad-Toh K."/>
        </authorList>
    </citation>
    <scope>NUCLEOTIDE SEQUENCE [LARGE SCALE GENOMIC DNA]</scope>
</reference>
<feature type="transmembrane region" description="Helical" evidence="6">
    <location>
        <begin position="12"/>
        <end position="31"/>
    </location>
</feature>
<evidence type="ECO:0000256" key="6">
    <source>
        <dbReference type="SAM" id="Phobius"/>
    </source>
</evidence>
<feature type="transmembrane region" description="Helical" evidence="6">
    <location>
        <begin position="108"/>
        <end position="128"/>
    </location>
</feature>
<dbReference type="PANTHER" id="PTHR26451">
    <property type="entry name" value="G_PROTEIN_RECEP_F1_2 DOMAIN-CONTAINING PROTEIN"/>
    <property type="match status" value="1"/>
</dbReference>
<organism evidence="8 9">
    <name type="scientific">Oreochromis niloticus</name>
    <name type="common">Nile tilapia</name>
    <name type="synonym">Tilapia nilotica</name>
    <dbReference type="NCBI Taxonomy" id="8128"/>
    <lineage>
        <taxon>Eukaryota</taxon>
        <taxon>Metazoa</taxon>
        <taxon>Chordata</taxon>
        <taxon>Craniata</taxon>
        <taxon>Vertebrata</taxon>
        <taxon>Euteleostomi</taxon>
        <taxon>Actinopterygii</taxon>
        <taxon>Neopterygii</taxon>
        <taxon>Teleostei</taxon>
        <taxon>Neoteleostei</taxon>
        <taxon>Acanthomorphata</taxon>
        <taxon>Ovalentaria</taxon>
        <taxon>Cichlomorphae</taxon>
        <taxon>Cichliformes</taxon>
        <taxon>Cichlidae</taxon>
        <taxon>African cichlids</taxon>
        <taxon>Pseudocrenilabrinae</taxon>
        <taxon>Oreochromini</taxon>
        <taxon>Oreochromis</taxon>
    </lineage>
</organism>
<comment type="subcellular location">
    <subcellularLocation>
        <location evidence="1">Membrane</location>
        <topology evidence="1">Multi-pass membrane protein</topology>
    </subcellularLocation>
</comment>
<dbReference type="PRINTS" id="PR00245">
    <property type="entry name" value="OLFACTORYR"/>
</dbReference>
<dbReference type="InParanoid" id="A0A669DV86"/>
<keyword evidence="9" id="KW-1185">Reference proteome</keyword>
<dbReference type="PROSITE" id="PS50262">
    <property type="entry name" value="G_PROTEIN_RECEP_F1_2"/>
    <property type="match status" value="1"/>
</dbReference>
<evidence type="ECO:0000256" key="5">
    <source>
        <dbReference type="ARBA" id="ARBA00023224"/>
    </source>
</evidence>
<evidence type="ECO:0000256" key="3">
    <source>
        <dbReference type="ARBA" id="ARBA00022989"/>
    </source>
</evidence>
<name>A0A669DV86_ORENI</name>
<dbReference type="GO" id="GO:0007186">
    <property type="term" value="P:G protein-coupled receptor signaling pathway"/>
    <property type="evidence" value="ECO:0007669"/>
    <property type="project" value="InterPro"/>
</dbReference>
<evidence type="ECO:0000256" key="2">
    <source>
        <dbReference type="ARBA" id="ARBA00022692"/>
    </source>
</evidence>
<sequence>MTSARLHSCCALAWFLAVVLIAVLFGFHMNVPLCGRIIQHVYCSNRGILGLACIPTPTSDIYGLSMTWSVSTGMFLIIAFSYIRILCASVKQGRTDSRIRSKAFQTCASHLVVYVLFEIASLTIIVSYRFPLLSQNIKKFLSILFIIVPPAINPIIYGVVSKDLRMSIIRLVTIQASHRSR</sequence>
<dbReference type="InterPro" id="IPR000725">
    <property type="entry name" value="Olfact_rcpt"/>
</dbReference>
<dbReference type="GeneTree" id="ENSGT00940000162761"/>
<proteinExistence type="predicted"/>
<gene>
    <name evidence="8" type="primary">LOC106096817</name>
</gene>
<dbReference type="GO" id="GO:0016020">
    <property type="term" value="C:membrane"/>
    <property type="evidence" value="ECO:0007669"/>
    <property type="project" value="UniProtKB-SubCell"/>
</dbReference>
<dbReference type="GO" id="GO:0004984">
    <property type="term" value="F:olfactory receptor activity"/>
    <property type="evidence" value="ECO:0007669"/>
    <property type="project" value="InterPro"/>
</dbReference>
<dbReference type="GO" id="GO:0005549">
    <property type="term" value="F:odorant binding"/>
    <property type="evidence" value="ECO:0007669"/>
    <property type="project" value="TreeGrafter"/>
</dbReference>
<keyword evidence="5" id="KW-0807">Transducer</keyword>
<dbReference type="InterPro" id="IPR052921">
    <property type="entry name" value="GPCR1_Superfamily_Member"/>
</dbReference>
<dbReference type="SUPFAM" id="SSF81321">
    <property type="entry name" value="Family A G protein-coupled receptor-like"/>
    <property type="match status" value="1"/>
</dbReference>
<feature type="transmembrane region" description="Helical" evidence="6">
    <location>
        <begin position="66"/>
        <end position="87"/>
    </location>
</feature>
<accession>A0A669DV86</accession>
<reference evidence="8" key="2">
    <citation type="submission" date="2025-08" db="UniProtKB">
        <authorList>
            <consortium name="Ensembl"/>
        </authorList>
    </citation>
    <scope>IDENTIFICATION</scope>
</reference>
<dbReference type="Ensembl" id="ENSONIT00000092580.1">
    <property type="protein sequence ID" value="ENSONIP00000064735.1"/>
    <property type="gene ID" value="ENSONIG00000040023.1"/>
</dbReference>
<keyword evidence="4 6" id="KW-0472">Membrane</keyword>
<evidence type="ECO:0000256" key="1">
    <source>
        <dbReference type="ARBA" id="ARBA00004141"/>
    </source>
</evidence>
<evidence type="ECO:0000313" key="9">
    <source>
        <dbReference type="Proteomes" id="UP000005207"/>
    </source>
</evidence>
<dbReference type="InterPro" id="IPR017452">
    <property type="entry name" value="GPCR_Rhodpsn_7TM"/>
</dbReference>